<dbReference type="Proteomes" id="UP000316621">
    <property type="component" value="Chromosome 1"/>
</dbReference>
<evidence type="ECO:0000313" key="2">
    <source>
        <dbReference type="Proteomes" id="UP000316621"/>
    </source>
</evidence>
<protein>
    <submittedName>
        <fullName evidence="1">Uncharacterized protein</fullName>
    </submittedName>
</protein>
<sequence>MAPKKVKSGGAKQKKKRPHSWAVKEPFYLLTAFTELHKHIPIGCIAKTHNNFAGWFAPQQPAKCFYYCNSVYSYRYLSPAYRNDHFVFIDTTSTPKNVGLTRGLALDVWMNANKGKLVVMFSELNGEPLFENGPKLVNECVMLKKFLEESIVHATTVSNNEGIHKMLHAEADRIQAQEEQICAQNEVIKKLKEDSAKDIRNMQDMMLRSLGLNNITANGIEN</sequence>
<accession>A0A4Y7I7W6</accession>
<gene>
    <name evidence="1" type="ORF">C5167_036560</name>
</gene>
<dbReference type="EMBL" id="CM010715">
    <property type="protein sequence ID" value="RZC43608.1"/>
    <property type="molecule type" value="Genomic_DNA"/>
</dbReference>
<keyword evidence="2" id="KW-1185">Reference proteome</keyword>
<dbReference type="Gramene" id="RZC43608">
    <property type="protein sequence ID" value="RZC43608"/>
    <property type="gene ID" value="C5167_036560"/>
</dbReference>
<reference evidence="1 2" key="1">
    <citation type="journal article" date="2018" name="Science">
        <title>The opium poppy genome and morphinan production.</title>
        <authorList>
            <person name="Guo L."/>
            <person name="Winzer T."/>
            <person name="Yang X."/>
            <person name="Li Y."/>
            <person name="Ning Z."/>
            <person name="He Z."/>
            <person name="Teodor R."/>
            <person name="Lu Y."/>
            <person name="Bowser T.A."/>
            <person name="Graham I.A."/>
            <person name="Ye K."/>
        </authorList>
    </citation>
    <scope>NUCLEOTIDE SEQUENCE [LARGE SCALE GENOMIC DNA]</scope>
    <source>
        <strain evidence="2">cv. HN1</strain>
        <tissue evidence="1">Leaves</tissue>
    </source>
</reference>
<dbReference type="AlphaFoldDB" id="A0A4Y7I7W6"/>
<proteinExistence type="predicted"/>
<name>A0A4Y7I7W6_PAPSO</name>
<evidence type="ECO:0000313" key="1">
    <source>
        <dbReference type="EMBL" id="RZC43608.1"/>
    </source>
</evidence>
<organism evidence="1 2">
    <name type="scientific">Papaver somniferum</name>
    <name type="common">Opium poppy</name>
    <dbReference type="NCBI Taxonomy" id="3469"/>
    <lineage>
        <taxon>Eukaryota</taxon>
        <taxon>Viridiplantae</taxon>
        <taxon>Streptophyta</taxon>
        <taxon>Embryophyta</taxon>
        <taxon>Tracheophyta</taxon>
        <taxon>Spermatophyta</taxon>
        <taxon>Magnoliopsida</taxon>
        <taxon>Ranunculales</taxon>
        <taxon>Papaveraceae</taxon>
        <taxon>Papaveroideae</taxon>
        <taxon>Papaver</taxon>
    </lineage>
</organism>